<accession>A0A0E9UK19</accession>
<organism evidence="1">
    <name type="scientific">Anguilla anguilla</name>
    <name type="common">European freshwater eel</name>
    <name type="synonym">Muraena anguilla</name>
    <dbReference type="NCBI Taxonomy" id="7936"/>
    <lineage>
        <taxon>Eukaryota</taxon>
        <taxon>Metazoa</taxon>
        <taxon>Chordata</taxon>
        <taxon>Craniata</taxon>
        <taxon>Vertebrata</taxon>
        <taxon>Euteleostomi</taxon>
        <taxon>Actinopterygii</taxon>
        <taxon>Neopterygii</taxon>
        <taxon>Teleostei</taxon>
        <taxon>Anguilliformes</taxon>
        <taxon>Anguillidae</taxon>
        <taxon>Anguilla</taxon>
    </lineage>
</organism>
<sequence length="46" mass="5130">MHYGCWNPSVFVRIIFPTFALIALSGQESSLPNLVGLLGWLNCCFN</sequence>
<dbReference type="AlphaFoldDB" id="A0A0E9UK19"/>
<dbReference type="EMBL" id="GBXM01042521">
    <property type="protein sequence ID" value="JAH66056.1"/>
    <property type="molecule type" value="Transcribed_RNA"/>
</dbReference>
<reference evidence="1" key="1">
    <citation type="submission" date="2014-11" db="EMBL/GenBank/DDBJ databases">
        <authorList>
            <person name="Amaro Gonzalez C."/>
        </authorList>
    </citation>
    <scope>NUCLEOTIDE SEQUENCE</scope>
</reference>
<evidence type="ECO:0000313" key="1">
    <source>
        <dbReference type="EMBL" id="JAH66056.1"/>
    </source>
</evidence>
<protein>
    <submittedName>
        <fullName evidence="1">Uncharacterized protein</fullName>
    </submittedName>
</protein>
<reference evidence="1" key="2">
    <citation type="journal article" date="2015" name="Fish Shellfish Immunol.">
        <title>Early steps in the European eel (Anguilla anguilla)-Vibrio vulnificus interaction in the gills: Role of the RtxA13 toxin.</title>
        <authorList>
            <person name="Callol A."/>
            <person name="Pajuelo D."/>
            <person name="Ebbesson L."/>
            <person name="Teles M."/>
            <person name="MacKenzie S."/>
            <person name="Amaro C."/>
        </authorList>
    </citation>
    <scope>NUCLEOTIDE SEQUENCE</scope>
</reference>
<proteinExistence type="predicted"/>
<name>A0A0E9UK19_ANGAN</name>